<feature type="transmembrane region" description="Helical" evidence="1">
    <location>
        <begin position="38"/>
        <end position="59"/>
    </location>
</feature>
<evidence type="ECO:0000256" key="1">
    <source>
        <dbReference type="SAM" id="Phobius"/>
    </source>
</evidence>
<gene>
    <name evidence="2" type="ORF">EER27_11040</name>
</gene>
<evidence type="ECO:0000313" key="2">
    <source>
        <dbReference type="EMBL" id="RNF83882.1"/>
    </source>
</evidence>
<dbReference type="RefSeq" id="WP_123088139.1">
    <property type="nucleotide sequence ID" value="NZ_RIBS01000004.1"/>
</dbReference>
<evidence type="ECO:0000313" key="3">
    <source>
        <dbReference type="Proteomes" id="UP000267049"/>
    </source>
</evidence>
<proteinExistence type="predicted"/>
<keyword evidence="1" id="KW-1133">Transmembrane helix</keyword>
<feature type="transmembrane region" description="Helical" evidence="1">
    <location>
        <begin position="66"/>
        <end position="84"/>
    </location>
</feature>
<keyword evidence="1" id="KW-0472">Membrane</keyword>
<comment type="caution">
    <text evidence="2">The sequence shown here is derived from an EMBL/GenBank/DDBJ whole genome shotgun (WGS) entry which is preliminary data.</text>
</comment>
<organism evidence="2 3">
    <name type="scientific">Montanilutibacter psychrotolerans</name>
    <dbReference type="NCBI Taxonomy" id="1327343"/>
    <lineage>
        <taxon>Bacteria</taxon>
        <taxon>Pseudomonadati</taxon>
        <taxon>Pseudomonadota</taxon>
        <taxon>Gammaproteobacteria</taxon>
        <taxon>Lysobacterales</taxon>
        <taxon>Lysobacteraceae</taxon>
        <taxon>Montanilutibacter</taxon>
    </lineage>
</organism>
<dbReference type="EMBL" id="RIBS01000004">
    <property type="protein sequence ID" value="RNF83882.1"/>
    <property type="molecule type" value="Genomic_DNA"/>
</dbReference>
<sequence length="136" mass="14491">MDKRVLLGSFAAVIVMLMFDLCILLSGKALDLPKSTPLGVIAFGSLVVTFAAMALGAVLAGRRFRWIALAIAALLTAVVMAMLVDTAQRHMDSFAGAFWQVLRYNGMSLLLTLAMAWAGALIGERLAAKRPVKLPG</sequence>
<protein>
    <submittedName>
        <fullName evidence="2">Uncharacterized protein</fullName>
    </submittedName>
</protein>
<feature type="transmembrane region" description="Helical" evidence="1">
    <location>
        <begin position="104"/>
        <end position="123"/>
    </location>
</feature>
<feature type="transmembrane region" description="Helical" evidence="1">
    <location>
        <begin position="5"/>
        <end position="26"/>
    </location>
</feature>
<keyword evidence="1" id="KW-0812">Transmembrane</keyword>
<dbReference type="Proteomes" id="UP000267049">
    <property type="component" value="Unassembled WGS sequence"/>
</dbReference>
<dbReference type="OrthoDB" id="6028378at2"/>
<accession>A0A3M8SZC0</accession>
<keyword evidence="3" id="KW-1185">Reference proteome</keyword>
<dbReference type="AlphaFoldDB" id="A0A3M8SZC0"/>
<name>A0A3M8SZC0_9GAMM</name>
<reference evidence="2 3" key="1">
    <citation type="submission" date="2018-11" db="EMBL/GenBank/DDBJ databases">
        <title>Lysobacter cryohumiis sp. nov., isolated from soil in the Tianshan Mountains, Xinjiang, China.</title>
        <authorList>
            <person name="Luo Y."/>
            <person name="Sheng H."/>
        </authorList>
    </citation>
    <scope>NUCLEOTIDE SEQUENCE [LARGE SCALE GENOMIC DNA]</scope>
    <source>
        <strain evidence="2 3">ZS60</strain>
    </source>
</reference>